<feature type="transmembrane region" description="Helical" evidence="1">
    <location>
        <begin position="15"/>
        <end position="36"/>
    </location>
</feature>
<dbReference type="EMBL" id="FMHG01000001">
    <property type="protein sequence ID" value="SCJ81777.1"/>
    <property type="molecule type" value="Genomic_DNA"/>
</dbReference>
<organism evidence="4">
    <name type="scientific">uncultured Anaerotruncus sp</name>
    <dbReference type="NCBI Taxonomy" id="905011"/>
    <lineage>
        <taxon>Bacteria</taxon>
        <taxon>Bacillati</taxon>
        <taxon>Bacillota</taxon>
        <taxon>Clostridia</taxon>
        <taxon>Eubacteriales</taxon>
        <taxon>Oscillospiraceae</taxon>
        <taxon>Anaerotruncus</taxon>
        <taxon>environmental samples</taxon>
    </lineage>
</organism>
<reference evidence="4" key="1">
    <citation type="submission" date="2015-09" db="EMBL/GenBank/DDBJ databases">
        <authorList>
            <consortium name="Pathogen Informatics"/>
        </authorList>
    </citation>
    <scope>NUCLEOTIDE SEQUENCE</scope>
    <source>
        <strain evidence="4">2789STDY5834896</strain>
    </source>
</reference>
<dbReference type="SMART" id="SM00267">
    <property type="entry name" value="GGDEF"/>
    <property type="match status" value="1"/>
</dbReference>
<dbReference type="CDD" id="cd01949">
    <property type="entry name" value="GGDEF"/>
    <property type="match status" value="1"/>
</dbReference>
<feature type="domain" description="HD-GYP" evidence="3">
    <location>
        <begin position="369"/>
        <end position="562"/>
    </location>
</feature>
<keyword evidence="1" id="KW-1133">Transmembrane helix</keyword>
<dbReference type="InterPro" id="IPR003607">
    <property type="entry name" value="HD/PDEase_dom"/>
</dbReference>
<feature type="transmembrane region" description="Helical" evidence="1">
    <location>
        <begin position="83"/>
        <end position="106"/>
    </location>
</feature>
<evidence type="ECO:0000313" key="4">
    <source>
        <dbReference type="EMBL" id="SCJ81777.1"/>
    </source>
</evidence>
<evidence type="ECO:0000259" key="2">
    <source>
        <dbReference type="PROSITE" id="PS50887"/>
    </source>
</evidence>
<dbReference type="Gene3D" id="3.30.70.270">
    <property type="match status" value="1"/>
</dbReference>
<dbReference type="InterPro" id="IPR043128">
    <property type="entry name" value="Rev_trsase/Diguanyl_cyclase"/>
</dbReference>
<dbReference type="InterPro" id="IPR029787">
    <property type="entry name" value="Nucleotide_cyclase"/>
</dbReference>
<dbReference type="Pfam" id="PF13487">
    <property type="entry name" value="HD_5"/>
    <property type="match status" value="1"/>
</dbReference>
<keyword evidence="4" id="KW-0378">Hydrolase</keyword>
<dbReference type="Pfam" id="PF00990">
    <property type="entry name" value="GGDEF"/>
    <property type="match status" value="1"/>
</dbReference>
<dbReference type="AlphaFoldDB" id="A0A1C6JIB1"/>
<evidence type="ECO:0000256" key="1">
    <source>
        <dbReference type="SAM" id="Phobius"/>
    </source>
</evidence>
<dbReference type="PROSITE" id="PS51832">
    <property type="entry name" value="HD_GYP"/>
    <property type="match status" value="1"/>
</dbReference>
<dbReference type="PANTHER" id="PTHR43155:SF2">
    <property type="entry name" value="CYCLIC DI-GMP PHOSPHODIESTERASE PA4108"/>
    <property type="match status" value="1"/>
</dbReference>
<name>A0A1C6JIB1_9FIRM</name>
<dbReference type="InterPro" id="IPR037522">
    <property type="entry name" value="HD_GYP_dom"/>
</dbReference>
<keyword evidence="1" id="KW-0812">Transmembrane</keyword>
<proteinExistence type="predicted"/>
<dbReference type="SUPFAM" id="SSF109604">
    <property type="entry name" value="HD-domain/PDEase-like"/>
    <property type="match status" value="1"/>
</dbReference>
<feature type="transmembrane region" description="Helical" evidence="1">
    <location>
        <begin position="48"/>
        <end position="71"/>
    </location>
</feature>
<feature type="transmembrane region" description="Helical" evidence="1">
    <location>
        <begin position="160"/>
        <end position="179"/>
    </location>
</feature>
<feature type="transmembrane region" description="Helical" evidence="1">
    <location>
        <begin position="126"/>
        <end position="148"/>
    </location>
</feature>
<dbReference type="SMART" id="SM00471">
    <property type="entry name" value="HDc"/>
    <property type="match status" value="1"/>
</dbReference>
<dbReference type="Gene3D" id="1.10.3210.10">
    <property type="entry name" value="Hypothetical protein af1432"/>
    <property type="match status" value="1"/>
</dbReference>
<dbReference type="PROSITE" id="PS50887">
    <property type="entry name" value="GGDEF"/>
    <property type="match status" value="1"/>
</dbReference>
<accession>A0A1C6JIB1</accession>
<dbReference type="InterPro" id="IPR000160">
    <property type="entry name" value="GGDEF_dom"/>
</dbReference>
<feature type="domain" description="GGDEF" evidence="2">
    <location>
        <begin position="221"/>
        <end position="356"/>
    </location>
</feature>
<dbReference type="GO" id="GO:0071111">
    <property type="term" value="F:cyclic-guanylate-specific phosphodiesterase activity"/>
    <property type="evidence" value="ECO:0007669"/>
    <property type="project" value="UniProtKB-EC"/>
</dbReference>
<dbReference type="PANTHER" id="PTHR43155">
    <property type="entry name" value="CYCLIC DI-GMP PHOSPHODIESTERASE PA4108-RELATED"/>
    <property type="match status" value="1"/>
</dbReference>
<protein>
    <submittedName>
        <fullName evidence="4">Cyclic di-GMP phosphodiesterase response regulator RpfG</fullName>
        <ecNumber evidence="4">3.1.4.52</ecNumber>
    </submittedName>
</protein>
<sequence>MAPHKTSYKPSVRDFLFSVRLLSLFFASIAFFQFIYQQAGEAHGTYFYLLYAPLAVCGVCIAVFLCISNVYRAAGRYARQLKVLECVLMSAIFLCAIAVTGLYQSQYKILFLFLIISYTFEYGMRAGLYLAVFASLSIVGIDLVWAPVKGGVNLYFQNDLLLCGAFIVTAWALGFYAQMRQEHIASLERQINTDGLTGLLNHRNFYDVVQLCYDTAQKEGTPLSLIFADIDYFTTYNDCHGHQQGDLALKETADLLASTAGQKGQLFRYSGAKFACILPGMDQQQATVLARQMRDAIDQHPFYGQELLPAGSLTISCGVCGLSSRHLSCNQFVQECDDALYRAKFFRKNRVEVYVSLLDQFRAAGDTDDFENSLSSIRALISVVNSRDLYTFGHTERVVYYASLMAKRLHLSRADSRALLYGAYVHDVGKINVAKEILLKPIALTDEEWAEMKKHPSDGAYIIRNLPSLSFVADLVEHHHERYDGSGYPHGLKGEEISYLARILTLVDSFDAIISKRPYKKARTIDEAIAELLRCRGTQFDPTLTDIFVEELRSFHSAPYGA</sequence>
<dbReference type="EC" id="3.1.4.52" evidence="4"/>
<dbReference type="SUPFAM" id="SSF55073">
    <property type="entry name" value="Nucleotide cyclase"/>
    <property type="match status" value="1"/>
</dbReference>
<gene>
    <name evidence="4" type="primary">rpfG_3</name>
    <name evidence="4" type="ORF">SAMEA3545359_02225</name>
</gene>
<dbReference type="NCBIfam" id="TIGR00254">
    <property type="entry name" value="GGDEF"/>
    <property type="match status" value="1"/>
</dbReference>
<evidence type="ECO:0000259" key="3">
    <source>
        <dbReference type="PROSITE" id="PS51832"/>
    </source>
</evidence>
<keyword evidence="1" id="KW-0472">Membrane</keyword>
<dbReference type="CDD" id="cd00077">
    <property type="entry name" value="HDc"/>
    <property type="match status" value="1"/>
</dbReference>